<sequence length="50" mass="5575">MGRNKSKRFVQQGKVAVEKHDERIPYHLTYAEAEANKLSSKAEDSSLGGI</sequence>
<organism evidence="1 2">
    <name type="scientific">Rossellomorea oryzaecorticis</name>
    <dbReference type="NCBI Taxonomy" id="1396505"/>
    <lineage>
        <taxon>Bacteria</taxon>
        <taxon>Bacillati</taxon>
        <taxon>Bacillota</taxon>
        <taxon>Bacilli</taxon>
        <taxon>Bacillales</taxon>
        <taxon>Bacillaceae</taxon>
        <taxon>Rossellomorea</taxon>
    </lineage>
</organism>
<dbReference type="EMBL" id="JBJOSA010000004">
    <property type="protein sequence ID" value="MFL8936414.1"/>
    <property type="molecule type" value="Genomic_DNA"/>
</dbReference>
<name>A0ABW8VSI0_9BACI</name>
<reference evidence="1 2" key="1">
    <citation type="submission" date="2024-12" db="EMBL/GenBank/DDBJ databases">
        <authorList>
            <person name="Li X."/>
            <person name="Zhang D."/>
        </authorList>
    </citation>
    <scope>NUCLEOTIDE SEQUENCE [LARGE SCALE GENOMIC DNA]</scope>
    <source>
        <strain evidence="1 2">JCM19602</strain>
    </source>
</reference>
<proteinExistence type="predicted"/>
<gene>
    <name evidence="1" type="ORF">ACKA06_06380</name>
</gene>
<evidence type="ECO:0000313" key="1">
    <source>
        <dbReference type="EMBL" id="MFL8936414.1"/>
    </source>
</evidence>
<accession>A0ABW8VSI0</accession>
<dbReference type="RefSeq" id="WP_169792806.1">
    <property type="nucleotide sequence ID" value="NZ_JBJOSA010000004.1"/>
</dbReference>
<comment type="caution">
    <text evidence="1">The sequence shown here is derived from an EMBL/GenBank/DDBJ whole genome shotgun (WGS) entry which is preliminary data.</text>
</comment>
<evidence type="ECO:0008006" key="3">
    <source>
        <dbReference type="Google" id="ProtNLM"/>
    </source>
</evidence>
<dbReference type="Proteomes" id="UP001628668">
    <property type="component" value="Unassembled WGS sequence"/>
</dbReference>
<keyword evidence="2" id="KW-1185">Reference proteome</keyword>
<protein>
    <recommendedName>
        <fullName evidence="3">Competence protein</fullName>
    </recommendedName>
</protein>
<evidence type="ECO:0000313" key="2">
    <source>
        <dbReference type="Proteomes" id="UP001628668"/>
    </source>
</evidence>